<keyword evidence="1" id="KW-0472">Membrane</keyword>
<dbReference type="KEGG" id="mmaa:FR932_09225"/>
<evidence type="ECO:0000313" key="2">
    <source>
        <dbReference type="EMBL" id="QFI38019.1"/>
    </source>
</evidence>
<dbReference type="OrthoDB" id="5813619at2"/>
<protein>
    <recommendedName>
        <fullName evidence="4">Pilus assembly protein</fullName>
    </recommendedName>
</protein>
<dbReference type="AlphaFoldDB" id="A0A5J6WIN1"/>
<name>A0A5J6WIN1_MORMI</name>
<evidence type="ECO:0000313" key="3">
    <source>
        <dbReference type="Proteomes" id="UP000327424"/>
    </source>
</evidence>
<feature type="transmembrane region" description="Helical" evidence="1">
    <location>
        <begin position="16"/>
        <end position="34"/>
    </location>
</feature>
<accession>A0A5J6WIN1</accession>
<dbReference type="Pfam" id="PF16964">
    <property type="entry name" value="TadF"/>
    <property type="match status" value="1"/>
</dbReference>
<dbReference type="RefSeq" id="WP_019441811.1">
    <property type="nucleotide sequence ID" value="NZ_ALOE01000022.1"/>
</dbReference>
<dbReference type="InterPro" id="IPR031582">
    <property type="entry name" value="TadF"/>
</dbReference>
<keyword evidence="3" id="KW-1185">Reference proteome</keyword>
<keyword evidence="1" id="KW-0812">Transmembrane</keyword>
<sequence length="203" mass="22172">MRTKPRLYAAQRGSSVIEFPIITLVMVILVLFVIKINQGINHKNQLNALAYSLTSIVACAECDNGINNPASSSATSNVISDDVADSLLQVAQWHFHDLIVESSADIGLQVEQLIFDPLTKKSKHYPLNRGVECDAATSLSSLTELSPRGITPGINAGQRAELFQVTLCIKGVESFGYGITPLFIRSFSDRYYQSSALLIGRKI</sequence>
<proteinExistence type="predicted"/>
<dbReference type="EMBL" id="CP044399">
    <property type="protein sequence ID" value="QFI38019.1"/>
    <property type="molecule type" value="Genomic_DNA"/>
</dbReference>
<evidence type="ECO:0000256" key="1">
    <source>
        <dbReference type="SAM" id="Phobius"/>
    </source>
</evidence>
<reference evidence="2 3" key="1">
    <citation type="submission" date="2019-09" db="EMBL/GenBank/DDBJ databases">
        <title>Hybrid Assembly of the complete Genome of the Deep-Sea Bacterium Moritella marina from long Nanopore and Illumina reads.</title>
        <authorList>
            <person name="Magin S."/>
            <person name="Georgoulis A."/>
            <person name="Papadimitriou K."/>
            <person name="Iliakis G."/>
            <person name="Vorgias C.E."/>
        </authorList>
    </citation>
    <scope>NUCLEOTIDE SEQUENCE [LARGE SCALE GENOMIC DNA]</scope>
    <source>
        <strain evidence="2 3">MP-1</strain>
    </source>
</reference>
<keyword evidence="1" id="KW-1133">Transmembrane helix</keyword>
<organism evidence="2 3">
    <name type="scientific">Moritella marina ATCC 15381</name>
    <dbReference type="NCBI Taxonomy" id="1202962"/>
    <lineage>
        <taxon>Bacteria</taxon>
        <taxon>Pseudomonadati</taxon>
        <taxon>Pseudomonadota</taxon>
        <taxon>Gammaproteobacteria</taxon>
        <taxon>Alteromonadales</taxon>
        <taxon>Moritellaceae</taxon>
        <taxon>Moritella</taxon>
    </lineage>
</organism>
<evidence type="ECO:0008006" key="4">
    <source>
        <dbReference type="Google" id="ProtNLM"/>
    </source>
</evidence>
<gene>
    <name evidence="2" type="ORF">FR932_09225</name>
</gene>
<dbReference type="Proteomes" id="UP000327424">
    <property type="component" value="Chromosome"/>
</dbReference>